<feature type="region of interest" description="Disordered" evidence="1">
    <location>
        <begin position="120"/>
        <end position="142"/>
    </location>
</feature>
<dbReference type="EMBL" id="NESQ01000081">
    <property type="protein sequence ID" value="PUU79835.1"/>
    <property type="molecule type" value="Genomic_DNA"/>
</dbReference>
<feature type="compositionally biased region" description="Polar residues" evidence="1">
    <location>
        <begin position="211"/>
        <end position="220"/>
    </location>
</feature>
<accession>A0A2T6ZWH5</accession>
<gene>
    <name evidence="2" type="ORF">B9Z19DRAFT_1174659</name>
</gene>
<sequence length="259" mass="28468">MSGTTLTREDSASSKKSGDSVYCEGSSIYPKRAKNVFKQHMATVEDIVSDIGQLQIFHSGDTPLESLLAQDDVPENATILQDFRRGVQSGDIKPPVSSPCRFPFITTFLFYGLWLTSPPAAPSRPRKLQRRPRKDSIKTPIHGGIISSPLEASMDVHPGEIIRAVTVADGILHYSPYESLRSYKLSQPTVEEEEKFFADLITQINKNTLNKAEPATPTQDSYISTSSAAVSSPSDGMLGDLSSEQLLAARKENTEKYGW</sequence>
<evidence type="ECO:0000313" key="3">
    <source>
        <dbReference type="Proteomes" id="UP000244722"/>
    </source>
</evidence>
<protein>
    <submittedName>
        <fullName evidence="2">Uncharacterized protein</fullName>
    </submittedName>
</protein>
<dbReference type="AlphaFoldDB" id="A0A2T6ZWH5"/>
<name>A0A2T6ZWH5_TUBBO</name>
<organism evidence="2 3">
    <name type="scientific">Tuber borchii</name>
    <name type="common">White truffle</name>
    <dbReference type="NCBI Taxonomy" id="42251"/>
    <lineage>
        <taxon>Eukaryota</taxon>
        <taxon>Fungi</taxon>
        <taxon>Dikarya</taxon>
        <taxon>Ascomycota</taxon>
        <taxon>Pezizomycotina</taxon>
        <taxon>Pezizomycetes</taxon>
        <taxon>Pezizales</taxon>
        <taxon>Tuberaceae</taxon>
        <taxon>Tuber</taxon>
    </lineage>
</organism>
<reference evidence="2 3" key="1">
    <citation type="submission" date="2017-04" db="EMBL/GenBank/DDBJ databases">
        <title>Draft genome sequence of Tuber borchii Vittad., a whitish edible truffle.</title>
        <authorList>
            <consortium name="DOE Joint Genome Institute"/>
            <person name="Murat C."/>
            <person name="Kuo A."/>
            <person name="Barry K.W."/>
            <person name="Clum A."/>
            <person name="Dockter R.B."/>
            <person name="Fauchery L."/>
            <person name="Iotti M."/>
            <person name="Kohler A."/>
            <person name="Labutti K."/>
            <person name="Lindquist E.A."/>
            <person name="Lipzen A."/>
            <person name="Ohm R.A."/>
            <person name="Wang M."/>
            <person name="Grigoriev I.V."/>
            <person name="Zambonelli A."/>
            <person name="Martin F.M."/>
        </authorList>
    </citation>
    <scope>NUCLEOTIDE SEQUENCE [LARGE SCALE GENOMIC DNA]</scope>
    <source>
        <strain evidence="2 3">Tbo3840</strain>
    </source>
</reference>
<proteinExistence type="predicted"/>
<dbReference type="Proteomes" id="UP000244722">
    <property type="component" value="Unassembled WGS sequence"/>
</dbReference>
<evidence type="ECO:0000313" key="2">
    <source>
        <dbReference type="EMBL" id="PUU79835.1"/>
    </source>
</evidence>
<feature type="region of interest" description="Disordered" evidence="1">
    <location>
        <begin position="1"/>
        <end position="22"/>
    </location>
</feature>
<feature type="compositionally biased region" description="Basic and acidic residues" evidence="1">
    <location>
        <begin position="7"/>
        <end position="18"/>
    </location>
</feature>
<evidence type="ECO:0000256" key="1">
    <source>
        <dbReference type="SAM" id="MobiDB-lite"/>
    </source>
</evidence>
<feature type="region of interest" description="Disordered" evidence="1">
    <location>
        <begin position="211"/>
        <end position="243"/>
    </location>
</feature>
<keyword evidence="3" id="KW-1185">Reference proteome</keyword>
<feature type="compositionally biased region" description="Basic residues" evidence="1">
    <location>
        <begin position="124"/>
        <end position="133"/>
    </location>
</feature>
<feature type="compositionally biased region" description="Low complexity" evidence="1">
    <location>
        <begin position="221"/>
        <end position="234"/>
    </location>
</feature>
<dbReference type="OrthoDB" id="5418725at2759"/>
<comment type="caution">
    <text evidence="2">The sequence shown here is derived from an EMBL/GenBank/DDBJ whole genome shotgun (WGS) entry which is preliminary data.</text>
</comment>